<dbReference type="SMART" id="SM00651">
    <property type="entry name" value="Sm"/>
    <property type="match status" value="1"/>
</dbReference>
<evidence type="ECO:0000313" key="11">
    <source>
        <dbReference type="EMBL" id="KAG0664842.1"/>
    </source>
</evidence>
<evidence type="ECO:0000256" key="8">
    <source>
        <dbReference type="ARBA" id="ARBA00023274"/>
    </source>
</evidence>
<evidence type="ECO:0000256" key="4">
    <source>
        <dbReference type="ARBA" id="ARBA00022728"/>
    </source>
</evidence>
<comment type="similarity">
    <text evidence="2">Belongs to the snRNP Sm proteins family.</text>
</comment>
<dbReference type="OrthoDB" id="274944at2759"/>
<evidence type="ECO:0000259" key="10">
    <source>
        <dbReference type="PROSITE" id="PS52002"/>
    </source>
</evidence>
<dbReference type="PANTHER" id="PTHR10553:SF5">
    <property type="entry name" value="U6 SNRNA-ASSOCIATED SM-LIKE PROTEIN LSM7"/>
    <property type="match status" value="1"/>
</dbReference>
<dbReference type="InterPro" id="IPR047575">
    <property type="entry name" value="Sm"/>
</dbReference>
<comment type="caution">
    <text evidence="11">The sequence shown here is derived from an EMBL/GenBank/DDBJ whole genome shotgun (WGS) entry which is preliminary data.</text>
</comment>
<keyword evidence="6" id="KW-0508">mRNA splicing</keyword>
<dbReference type="Pfam" id="PF01423">
    <property type="entry name" value="LSM"/>
    <property type="match status" value="1"/>
</dbReference>
<evidence type="ECO:0000256" key="9">
    <source>
        <dbReference type="SAM" id="MobiDB-lite"/>
    </source>
</evidence>
<feature type="domain" description="Sm" evidence="10">
    <location>
        <begin position="41"/>
        <end position="120"/>
    </location>
</feature>
<dbReference type="GO" id="GO:0003723">
    <property type="term" value="F:RNA binding"/>
    <property type="evidence" value="ECO:0007669"/>
    <property type="project" value="UniProtKB-KW"/>
</dbReference>
<accession>A0A9P6W559</accession>
<dbReference type="GO" id="GO:0000956">
    <property type="term" value="P:nuclear-transcribed mRNA catabolic process"/>
    <property type="evidence" value="ECO:0007669"/>
    <property type="project" value="InterPro"/>
</dbReference>
<gene>
    <name evidence="11" type="primary">LSM7</name>
    <name evidence="11" type="ORF">C6P45_000512</name>
</gene>
<keyword evidence="4" id="KW-0747">Spliceosome</keyword>
<dbReference type="GO" id="GO:0071004">
    <property type="term" value="C:U2-type prespliceosome"/>
    <property type="evidence" value="ECO:0007669"/>
    <property type="project" value="TreeGrafter"/>
</dbReference>
<keyword evidence="7" id="KW-0539">Nucleus</keyword>
<keyword evidence="12" id="KW-1185">Reference proteome</keyword>
<dbReference type="PROSITE" id="PS52002">
    <property type="entry name" value="SM"/>
    <property type="match status" value="1"/>
</dbReference>
<dbReference type="PIRSF" id="PIRSF037188">
    <property type="entry name" value="U6_snRNA_Lsm7"/>
    <property type="match status" value="1"/>
</dbReference>
<dbReference type="InterPro" id="IPR017132">
    <property type="entry name" value="Lsm7"/>
</dbReference>
<keyword evidence="5" id="KW-0694">RNA-binding</keyword>
<comment type="subcellular location">
    <subcellularLocation>
        <location evidence="1">Nucleus</location>
    </subcellularLocation>
</comment>
<dbReference type="SUPFAM" id="SSF50182">
    <property type="entry name" value="Sm-like ribonucleoproteins"/>
    <property type="match status" value="1"/>
</dbReference>
<dbReference type="CDD" id="cd01729">
    <property type="entry name" value="LSm7"/>
    <property type="match status" value="1"/>
</dbReference>
<evidence type="ECO:0000256" key="1">
    <source>
        <dbReference type="ARBA" id="ARBA00004123"/>
    </source>
</evidence>
<organism evidence="11 12">
    <name type="scientific">Maudiozyma exigua</name>
    <name type="common">Yeast</name>
    <name type="synonym">Kazachstania exigua</name>
    <dbReference type="NCBI Taxonomy" id="34358"/>
    <lineage>
        <taxon>Eukaryota</taxon>
        <taxon>Fungi</taxon>
        <taxon>Dikarya</taxon>
        <taxon>Ascomycota</taxon>
        <taxon>Saccharomycotina</taxon>
        <taxon>Saccharomycetes</taxon>
        <taxon>Saccharomycetales</taxon>
        <taxon>Saccharomycetaceae</taxon>
        <taxon>Maudiozyma</taxon>
    </lineage>
</organism>
<dbReference type="InterPro" id="IPR001163">
    <property type="entry name" value="Sm_dom_euk/arc"/>
</dbReference>
<feature type="region of interest" description="Disordered" evidence="9">
    <location>
        <begin position="16"/>
        <end position="39"/>
    </location>
</feature>
<keyword evidence="3" id="KW-0507">mRNA processing</keyword>
<evidence type="ECO:0000256" key="6">
    <source>
        <dbReference type="ARBA" id="ARBA00023187"/>
    </source>
</evidence>
<evidence type="ECO:0000256" key="7">
    <source>
        <dbReference type="ARBA" id="ARBA00023242"/>
    </source>
</evidence>
<dbReference type="FunFam" id="2.30.30.100:FF:000098">
    <property type="entry name" value="U6 snRNA-associated Sm-like protein LSm7"/>
    <property type="match status" value="1"/>
</dbReference>
<name>A0A9P6W559_MAUEX</name>
<dbReference type="InterPro" id="IPR044641">
    <property type="entry name" value="Lsm7/SmG-like"/>
</dbReference>
<feature type="compositionally biased region" description="Polar residues" evidence="9">
    <location>
        <begin position="16"/>
        <end position="29"/>
    </location>
</feature>
<proteinExistence type="inferred from homology"/>
<dbReference type="GO" id="GO:0071013">
    <property type="term" value="C:catalytic step 2 spliceosome"/>
    <property type="evidence" value="ECO:0007669"/>
    <property type="project" value="TreeGrafter"/>
</dbReference>
<reference evidence="11 12" key="1">
    <citation type="submission" date="2020-11" db="EMBL/GenBank/DDBJ databases">
        <title>Kefir isolates.</title>
        <authorList>
            <person name="Marcisauskas S."/>
            <person name="Kim Y."/>
            <person name="Blasche S."/>
        </authorList>
    </citation>
    <scope>NUCLEOTIDE SEQUENCE [LARGE SCALE GENOMIC DNA]</scope>
    <source>
        <strain evidence="11 12">OG2</strain>
    </source>
</reference>
<dbReference type="Proteomes" id="UP000750334">
    <property type="component" value="Unassembled WGS sequence"/>
</dbReference>
<dbReference type="GO" id="GO:1990726">
    <property type="term" value="C:Lsm1-7-Pat1 complex"/>
    <property type="evidence" value="ECO:0007669"/>
    <property type="project" value="TreeGrafter"/>
</dbReference>
<dbReference type="GO" id="GO:0000398">
    <property type="term" value="P:mRNA splicing, via spliceosome"/>
    <property type="evidence" value="ECO:0007669"/>
    <property type="project" value="InterPro"/>
</dbReference>
<dbReference type="GO" id="GO:0097526">
    <property type="term" value="C:spliceosomal tri-snRNP complex"/>
    <property type="evidence" value="ECO:0007669"/>
    <property type="project" value="TreeGrafter"/>
</dbReference>
<dbReference type="Gene3D" id="2.30.30.100">
    <property type="match status" value="1"/>
</dbReference>
<evidence type="ECO:0000256" key="3">
    <source>
        <dbReference type="ARBA" id="ARBA00022664"/>
    </source>
</evidence>
<dbReference type="InterPro" id="IPR010920">
    <property type="entry name" value="LSM_dom_sf"/>
</dbReference>
<sequence>MSEKMTFVWYSCFNSEQNQSSRPQSGHGTSQRKKFESPKREAIVDLSKYKDTKVRVKLMGGRLVVGVLKGHDQLMNLVLDETIEYMKNANDEVSKDKTRELGFTVIRGTILVSISPVDGSEVIYVQTS</sequence>
<evidence type="ECO:0000256" key="5">
    <source>
        <dbReference type="ARBA" id="ARBA00022884"/>
    </source>
</evidence>
<evidence type="ECO:0000256" key="2">
    <source>
        <dbReference type="ARBA" id="ARBA00006850"/>
    </source>
</evidence>
<dbReference type="PANTHER" id="PTHR10553">
    <property type="entry name" value="SMALL NUCLEAR RIBONUCLEOPROTEIN"/>
    <property type="match status" value="1"/>
</dbReference>
<keyword evidence="8" id="KW-0687">Ribonucleoprotein</keyword>
<dbReference type="GO" id="GO:0005688">
    <property type="term" value="C:U6 snRNP"/>
    <property type="evidence" value="ECO:0007669"/>
    <property type="project" value="TreeGrafter"/>
</dbReference>
<dbReference type="EMBL" id="PUHR01000116">
    <property type="protein sequence ID" value="KAG0664842.1"/>
    <property type="molecule type" value="Genomic_DNA"/>
</dbReference>
<evidence type="ECO:0000313" key="12">
    <source>
        <dbReference type="Proteomes" id="UP000750334"/>
    </source>
</evidence>
<protein>
    <submittedName>
        <fullName evidence="11">Sm-like protein lsm7</fullName>
    </submittedName>
</protein>
<dbReference type="AlphaFoldDB" id="A0A9P6W559"/>